<keyword evidence="5 10" id="KW-0812">Transmembrane</keyword>
<sequence>MKKNKKIQTQNQDRIRTPFSEAVRKFKKQKNAVIALCFIIFLIFLAFFGDIIAPYKINEYDYSAILQGPSLRHFFGTDEFGRDLFSRILSGTKISLAVGFGAVTVGAVCGTILGLLAGYYGGIIDSIIMRICDVLFAFPGIILAIAIVAILGSGMTNVVIAVAVFSTPTFARLVRSRTLTLKNSVFVMAAKNIGVSDAGILFRHILPGAIPDIIVQYSMSFGSSILTASSLSFLGMGAQPPTPEWGLLLSNGRNYMTSAMYVTIFPGLAIFLTVLSFNLLGDGLRDALDPKLSE</sequence>
<evidence type="ECO:0000256" key="6">
    <source>
        <dbReference type="ARBA" id="ARBA00022989"/>
    </source>
</evidence>
<keyword evidence="4" id="KW-1003">Cell membrane</keyword>
<feature type="transmembrane region" description="Helical" evidence="10">
    <location>
        <begin position="258"/>
        <end position="281"/>
    </location>
</feature>
<organism evidence="12 13">
    <name type="scientific">Lacrimispora amygdalina</name>
    <dbReference type="NCBI Taxonomy" id="253257"/>
    <lineage>
        <taxon>Bacteria</taxon>
        <taxon>Bacillati</taxon>
        <taxon>Bacillota</taxon>
        <taxon>Clostridia</taxon>
        <taxon>Lachnospirales</taxon>
        <taxon>Lachnospiraceae</taxon>
        <taxon>Lacrimispora</taxon>
    </lineage>
</organism>
<dbReference type="Pfam" id="PF12911">
    <property type="entry name" value="OppC_N"/>
    <property type="match status" value="1"/>
</dbReference>
<evidence type="ECO:0000256" key="1">
    <source>
        <dbReference type="ARBA" id="ARBA00004651"/>
    </source>
</evidence>
<proteinExistence type="inferred from homology"/>
<dbReference type="InterPro" id="IPR035906">
    <property type="entry name" value="MetI-like_sf"/>
</dbReference>
<evidence type="ECO:0000256" key="3">
    <source>
        <dbReference type="ARBA" id="ARBA00022448"/>
    </source>
</evidence>
<dbReference type="Proteomes" id="UP000260680">
    <property type="component" value="Unassembled WGS sequence"/>
</dbReference>
<dbReference type="InterPro" id="IPR000515">
    <property type="entry name" value="MetI-like"/>
</dbReference>
<keyword evidence="7 10" id="KW-0472">Membrane</keyword>
<evidence type="ECO:0000256" key="5">
    <source>
        <dbReference type="ARBA" id="ARBA00022692"/>
    </source>
</evidence>
<reference evidence="12 13" key="1">
    <citation type="submission" date="2018-07" db="EMBL/GenBank/DDBJ databases">
        <title>New species, Clostridium PI-S10-A1B.</title>
        <authorList>
            <person name="Krishna G."/>
            <person name="Summeta K."/>
            <person name="Shikha S."/>
            <person name="Prabhu P.B."/>
            <person name="Suresh K."/>
        </authorList>
    </citation>
    <scope>NUCLEOTIDE SEQUENCE [LARGE SCALE GENOMIC DNA]</scope>
    <source>
        <strain evidence="12 13">PI-S10-A1B</strain>
    </source>
</reference>
<feature type="transmembrane region" description="Helical" evidence="10">
    <location>
        <begin position="32"/>
        <end position="53"/>
    </location>
</feature>
<gene>
    <name evidence="12" type="ORF">DS742_25935</name>
</gene>
<dbReference type="SUPFAM" id="SSF161098">
    <property type="entry name" value="MetI-like"/>
    <property type="match status" value="1"/>
</dbReference>
<dbReference type="PANTHER" id="PTHR43386">
    <property type="entry name" value="OLIGOPEPTIDE TRANSPORT SYSTEM PERMEASE PROTEIN APPC"/>
    <property type="match status" value="1"/>
</dbReference>
<accession>A0A3E2N573</accession>
<evidence type="ECO:0000259" key="11">
    <source>
        <dbReference type="PROSITE" id="PS50928"/>
    </source>
</evidence>
<comment type="function">
    <text evidence="8">Part of the ABC transporter complex GsiABCD involved in glutathione import. Probably responsible for the translocation of the substrate across the membrane.</text>
</comment>
<comment type="subcellular location">
    <subcellularLocation>
        <location evidence="1 10">Cell membrane</location>
        <topology evidence="1 10">Multi-pass membrane protein</topology>
    </subcellularLocation>
</comment>
<name>A0A3E2N573_9FIRM</name>
<evidence type="ECO:0000256" key="4">
    <source>
        <dbReference type="ARBA" id="ARBA00022475"/>
    </source>
</evidence>
<evidence type="ECO:0000256" key="7">
    <source>
        <dbReference type="ARBA" id="ARBA00023136"/>
    </source>
</evidence>
<evidence type="ECO:0000256" key="8">
    <source>
        <dbReference type="ARBA" id="ARBA00037215"/>
    </source>
</evidence>
<dbReference type="InterPro" id="IPR025966">
    <property type="entry name" value="OppC_N"/>
</dbReference>
<dbReference type="PROSITE" id="PS50928">
    <property type="entry name" value="ABC_TM1"/>
    <property type="match status" value="1"/>
</dbReference>
<feature type="domain" description="ABC transmembrane type-1" evidence="11">
    <location>
        <begin position="92"/>
        <end position="281"/>
    </location>
</feature>
<dbReference type="CDD" id="cd06261">
    <property type="entry name" value="TM_PBP2"/>
    <property type="match status" value="1"/>
</dbReference>
<protein>
    <recommendedName>
        <fullName evidence="9">Glutathione transport system permease protein GsiD</fullName>
    </recommendedName>
</protein>
<dbReference type="OrthoDB" id="9783218at2"/>
<feature type="transmembrane region" description="Helical" evidence="10">
    <location>
        <begin position="94"/>
        <end position="122"/>
    </location>
</feature>
<keyword evidence="3 10" id="KW-0813">Transport</keyword>
<feature type="transmembrane region" description="Helical" evidence="10">
    <location>
        <begin position="134"/>
        <end position="165"/>
    </location>
</feature>
<dbReference type="Pfam" id="PF00528">
    <property type="entry name" value="BPD_transp_1"/>
    <property type="match status" value="1"/>
</dbReference>
<keyword evidence="6 10" id="KW-1133">Transmembrane helix</keyword>
<dbReference type="InterPro" id="IPR050366">
    <property type="entry name" value="BP-dependent_transpt_permease"/>
</dbReference>
<dbReference type="EMBL" id="QOHO01000107">
    <property type="protein sequence ID" value="RFZ76041.1"/>
    <property type="molecule type" value="Genomic_DNA"/>
</dbReference>
<evidence type="ECO:0000256" key="2">
    <source>
        <dbReference type="ARBA" id="ARBA00009306"/>
    </source>
</evidence>
<dbReference type="GO" id="GO:0005886">
    <property type="term" value="C:plasma membrane"/>
    <property type="evidence" value="ECO:0007669"/>
    <property type="project" value="UniProtKB-SubCell"/>
</dbReference>
<dbReference type="GO" id="GO:0071916">
    <property type="term" value="F:dipeptide transmembrane transporter activity"/>
    <property type="evidence" value="ECO:0007669"/>
    <property type="project" value="TreeGrafter"/>
</dbReference>
<comment type="similarity">
    <text evidence="2 10">Belongs to the binding-protein-dependent transport system permease family.</text>
</comment>
<dbReference type="PANTHER" id="PTHR43386:SF3">
    <property type="entry name" value="GLUTATHIONE TRANSPORT SYSTEM PERMEASE PROTEIN GSID"/>
    <property type="match status" value="1"/>
</dbReference>
<evidence type="ECO:0000313" key="12">
    <source>
        <dbReference type="EMBL" id="RFZ76041.1"/>
    </source>
</evidence>
<dbReference type="AlphaFoldDB" id="A0A3E2N573"/>
<evidence type="ECO:0000256" key="10">
    <source>
        <dbReference type="RuleBase" id="RU363032"/>
    </source>
</evidence>
<dbReference type="Gene3D" id="1.10.3720.10">
    <property type="entry name" value="MetI-like"/>
    <property type="match status" value="1"/>
</dbReference>
<comment type="caution">
    <text evidence="12">The sequence shown here is derived from an EMBL/GenBank/DDBJ whole genome shotgun (WGS) entry which is preliminary data.</text>
</comment>
<dbReference type="RefSeq" id="WP_117419816.1">
    <property type="nucleotide sequence ID" value="NZ_QOHO01000107.1"/>
</dbReference>
<evidence type="ECO:0000256" key="9">
    <source>
        <dbReference type="ARBA" id="ARBA00041106"/>
    </source>
</evidence>
<evidence type="ECO:0000313" key="13">
    <source>
        <dbReference type="Proteomes" id="UP000260680"/>
    </source>
</evidence>